<dbReference type="SUPFAM" id="SSF58104">
    <property type="entry name" value="Methyl-accepting chemotaxis protein (MCP) signaling domain"/>
    <property type="match status" value="1"/>
</dbReference>
<dbReference type="Pfam" id="PF00015">
    <property type="entry name" value="MCPsignal"/>
    <property type="match status" value="1"/>
</dbReference>
<dbReference type="SMART" id="SM00283">
    <property type="entry name" value="MA"/>
    <property type="match status" value="1"/>
</dbReference>
<feature type="coiled-coil region" evidence="7">
    <location>
        <begin position="459"/>
        <end position="493"/>
    </location>
</feature>
<evidence type="ECO:0000259" key="10">
    <source>
        <dbReference type="PROSITE" id="PS50885"/>
    </source>
</evidence>
<dbReference type="CDD" id="cd06225">
    <property type="entry name" value="HAMP"/>
    <property type="match status" value="1"/>
</dbReference>
<keyword evidence="7" id="KW-0175">Coiled coil</keyword>
<evidence type="ECO:0000313" key="11">
    <source>
        <dbReference type="EMBL" id="QQE74924.1"/>
    </source>
</evidence>
<evidence type="ECO:0000256" key="7">
    <source>
        <dbReference type="SAM" id="Coils"/>
    </source>
</evidence>
<dbReference type="PROSITE" id="PS50885">
    <property type="entry name" value="HAMP"/>
    <property type="match status" value="1"/>
</dbReference>
<dbReference type="KEGG" id="bcop:JD108_02930"/>
<reference evidence="11 13" key="1">
    <citation type="submission" date="2020-12" db="EMBL/GenBank/DDBJ databases">
        <title>strain FJAT-54423T represents a novel species of the genus Brevibacillus.</title>
        <authorList>
            <person name="Tang R."/>
        </authorList>
    </citation>
    <scope>NUCLEOTIDE SEQUENCE [LARGE SCALE GENOMIC DNA]</scope>
    <source>
        <strain evidence="11 13">FJAT-54423</strain>
    </source>
</reference>
<dbReference type="PANTHER" id="PTHR32089">
    <property type="entry name" value="METHYL-ACCEPTING CHEMOTAXIS PROTEIN MCPB"/>
    <property type="match status" value="1"/>
</dbReference>
<evidence type="ECO:0000256" key="3">
    <source>
        <dbReference type="ARBA" id="ARBA00023136"/>
    </source>
</evidence>
<comment type="subcellular location">
    <subcellularLocation>
        <location evidence="1">Cell membrane</location>
    </subcellularLocation>
</comment>
<dbReference type="SMART" id="SM00304">
    <property type="entry name" value="HAMP"/>
    <property type="match status" value="1"/>
</dbReference>
<dbReference type="InterPro" id="IPR003660">
    <property type="entry name" value="HAMP_dom"/>
</dbReference>
<dbReference type="PANTHER" id="PTHR32089:SF114">
    <property type="entry name" value="METHYL-ACCEPTING CHEMOTAXIS PROTEIN MCPB"/>
    <property type="match status" value="1"/>
</dbReference>
<organism evidence="11 13">
    <name type="scientific">Brevibacillus composti</name>
    <dbReference type="NCBI Taxonomy" id="2796470"/>
    <lineage>
        <taxon>Bacteria</taxon>
        <taxon>Bacillati</taxon>
        <taxon>Bacillota</taxon>
        <taxon>Bacilli</taxon>
        <taxon>Bacillales</taxon>
        <taxon>Paenibacillaceae</taxon>
        <taxon>Brevibacillus</taxon>
    </lineage>
</organism>
<evidence type="ECO:0000313" key="12">
    <source>
        <dbReference type="EMBL" id="QUO42009.1"/>
    </source>
</evidence>
<evidence type="ECO:0000259" key="9">
    <source>
        <dbReference type="PROSITE" id="PS50111"/>
    </source>
</evidence>
<dbReference type="Proteomes" id="UP000677234">
    <property type="component" value="Chromosome"/>
</dbReference>
<feature type="transmembrane region" description="Helical" evidence="8">
    <location>
        <begin position="27"/>
        <end position="48"/>
    </location>
</feature>
<evidence type="ECO:0000256" key="1">
    <source>
        <dbReference type="ARBA" id="ARBA00004236"/>
    </source>
</evidence>
<dbReference type="Pfam" id="PF00672">
    <property type="entry name" value="HAMP"/>
    <property type="match status" value="1"/>
</dbReference>
<dbReference type="Gene3D" id="1.10.287.950">
    <property type="entry name" value="Methyl-accepting chemotaxis protein"/>
    <property type="match status" value="1"/>
</dbReference>
<reference evidence="12" key="2">
    <citation type="submission" date="2021-04" db="EMBL/GenBank/DDBJ databases">
        <title>Brevibacillus composti FJAT-54423, complete genome.</title>
        <authorList>
            <person name="Tang R."/>
        </authorList>
    </citation>
    <scope>NUCLEOTIDE SEQUENCE</scope>
    <source>
        <strain evidence="12">FJAT-54424</strain>
    </source>
</reference>
<evidence type="ECO:0000256" key="8">
    <source>
        <dbReference type="SAM" id="Phobius"/>
    </source>
</evidence>
<proteinExistence type="inferred from homology"/>
<feature type="domain" description="HAMP" evidence="10">
    <location>
        <begin position="211"/>
        <end position="264"/>
    </location>
</feature>
<protein>
    <submittedName>
        <fullName evidence="11">Methyl-accepting chemotaxis protein</fullName>
    </submittedName>
</protein>
<dbReference type="GO" id="GO:0007165">
    <property type="term" value="P:signal transduction"/>
    <property type="evidence" value="ECO:0007669"/>
    <property type="project" value="UniProtKB-KW"/>
</dbReference>
<evidence type="ECO:0000256" key="2">
    <source>
        <dbReference type="ARBA" id="ARBA00022475"/>
    </source>
</evidence>
<evidence type="ECO:0000256" key="5">
    <source>
        <dbReference type="ARBA" id="ARBA00029447"/>
    </source>
</evidence>
<evidence type="ECO:0000256" key="4">
    <source>
        <dbReference type="ARBA" id="ARBA00023224"/>
    </source>
</evidence>
<keyword evidence="14" id="KW-1185">Reference proteome</keyword>
<name>A0A7T5JP63_9BACL</name>
<sequence length="570" mass="63406">MKANAVFGPLFAPFARLHRNVRLQTKITVPLLCLLLVSSSIVGGVFYYQAKQVIISQMEARLESETEKIREKIALMKFTFAADEKTYKKRLQYELRQQQAALAQKGLAIQQFMVREGRFEPLENITKQSIDFPAELGIEIQEQRFGVTHVDVGGTVHTLAYTHSPEENFIYVIAVKQEQYLAPLVQTGRFIAFTITASLLLSLMLCWLIVRGITAPFQALIGKMRQVSAGDLTQRTDLDHEGPEIRSIADSFNHMVAQMAEIVNQIKQMITQLNRDGYDIRHAAEEAGERSSLLALRLETVNRGVEETASSTATASSSFQRMKADMDEMLSAITSVLSSGQDMEKVAQHGQERIDELTAMIRRFSQTYEQLDMRMTALHDQSESIGSVVSLIQNIAKQTKMLALNATIEAARAGQYGRGFAVVADEVAKLAGESEKATVEIAKIVRSIQAETYSVSAETTQASEQLQESMTKLSEAENAFLQLRRAIDRTATELEAASSDLSNISRDLGEVDAALETFVAISQETKTSTEEMLHTSREQLSSIEKSRKLANELLAQSGRLHELSNQFHVG</sequence>
<evidence type="ECO:0000313" key="14">
    <source>
        <dbReference type="Proteomes" id="UP000677234"/>
    </source>
</evidence>
<dbReference type="InterPro" id="IPR004089">
    <property type="entry name" value="MCPsignal_dom"/>
</dbReference>
<feature type="transmembrane region" description="Helical" evidence="8">
    <location>
        <begin position="190"/>
        <end position="210"/>
    </location>
</feature>
<dbReference type="GO" id="GO:0005886">
    <property type="term" value="C:plasma membrane"/>
    <property type="evidence" value="ECO:0007669"/>
    <property type="project" value="UniProtKB-SubCell"/>
</dbReference>
<keyword evidence="2" id="KW-1003">Cell membrane</keyword>
<dbReference type="Proteomes" id="UP000595847">
    <property type="component" value="Chromosome"/>
</dbReference>
<accession>A0A7T5JP63</accession>
<dbReference type="RefSeq" id="WP_198828490.1">
    <property type="nucleotide sequence ID" value="NZ_CP066308.1"/>
</dbReference>
<keyword evidence="4 6" id="KW-0807">Transducer</keyword>
<evidence type="ECO:0000313" key="13">
    <source>
        <dbReference type="Proteomes" id="UP000595847"/>
    </source>
</evidence>
<keyword evidence="8" id="KW-1133">Transmembrane helix</keyword>
<feature type="domain" description="Methyl-accepting transducer" evidence="9">
    <location>
        <begin position="283"/>
        <end position="533"/>
    </location>
</feature>
<keyword evidence="8" id="KW-0812">Transmembrane</keyword>
<gene>
    <name evidence="11" type="ORF">JD108_02930</name>
    <name evidence="12" type="ORF">KDJ56_02935</name>
</gene>
<keyword evidence="3 8" id="KW-0472">Membrane</keyword>
<evidence type="ECO:0000256" key="6">
    <source>
        <dbReference type="PROSITE-ProRule" id="PRU00284"/>
    </source>
</evidence>
<dbReference type="Gene3D" id="6.10.340.10">
    <property type="match status" value="1"/>
</dbReference>
<dbReference type="EMBL" id="CP066308">
    <property type="protein sequence ID" value="QQE74924.1"/>
    <property type="molecule type" value="Genomic_DNA"/>
</dbReference>
<comment type="similarity">
    <text evidence="5">Belongs to the methyl-accepting chemotaxis (MCP) protein family.</text>
</comment>
<dbReference type="PROSITE" id="PS50111">
    <property type="entry name" value="CHEMOTAXIS_TRANSDUC_2"/>
    <property type="match status" value="1"/>
</dbReference>
<dbReference type="AlphaFoldDB" id="A0A7T5JP63"/>
<dbReference type="EMBL" id="CP073708">
    <property type="protein sequence ID" value="QUO42009.1"/>
    <property type="molecule type" value="Genomic_DNA"/>
</dbReference>